<name>A0A974CSG8_XENLA</name>
<proteinExistence type="predicted"/>
<dbReference type="Proteomes" id="UP000694892">
    <property type="component" value="Chromosome 5S"/>
</dbReference>
<protein>
    <submittedName>
        <fullName evidence="1">Uncharacterized protein</fullName>
    </submittedName>
</protein>
<accession>A0A974CSG8</accession>
<dbReference type="AlphaFoldDB" id="A0A974CSG8"/>
<reference evidence="2" key="1">
    <citation type="journal article" date="2016" name="Nature">
        <title>Genome evolution in the allotetraploid frog Xenopus laevis.</title>
        <authorList>
            <person name="Session A.M."/>
            <person name="Uno Y."/>
            <person name="Kwon T."/>
            <person name="Chapman J.A."/>
            <person name="Toyoda A."/>
            <person name="Takahashi S."/>
            <person name="Fukui A."/>
            <person name="Hikosaka A."/>
            <person name="Suzuki A."/>
            <person name="Kondo M."/>
            <person name="van Heeringen S.J."/>
            <person name="Quigley I."/>
            <person name="Heinz S."/>
            <person name="Ogino H."/>
            <person name="Ochi H."/>
            <person name="Hellsten U."/>
            <person name="Lyons J.B."/>
            <person name="Simakov O."/>
            <person name="Putnam N."/>
            <person name="Stites J."/>
            <person name="Kuroki Y."/>
            <person name="Tanaka T."/>
            <person name="Michiue T."/>
            <person name="Watanabe M."/>
            <person name="Bogdanovic O."/>
            <person name="Lister R."/>
            <person name="Georgiou G."/>
            <person name="Paranjpe S.S."/>
            <person name="van Kruijsbergen I."/>
            <person name="Shu S."/>
            <person name="Carlson J."/>
            <person name="Kinoshita T."/>
            <person name="Ohta Y."/>
            <person name="Mawaribuchi S."/>
            <person name="Jenkins J."/>
            <person name="Grimwood J."/>
            <person name="Schmutz J."/>
            <person name="Mitros T."/>
            <person name="Mozaffari S.V."/>
            <person name="Suzuki Y."/>
            <person name="Haramoto Y."/>
            <person name="Yamamoto T.S."/>
            <person name="Takagi C."/>
            <person name="Heald R."/>
            <person name="Miller K."/>
            <person name="Haudenschild C."/>
            <person name="Kitzman J."/>
            <person name="Nakayama T."/>
            <person name="Izutsu Y."/>
            <person name="Robert J."/>
            <person name="Fortriede J."/>
            <person name="Burns K."/>
            <person name="Lotay V."/>
            <person name="Karimi K."/>
            <person name="Yasuoka Y."/>
            <person name="Dichmann D.S."/>
            <person name="Flajnik M.F."/>
            <person name="Houston D.W."/>
            <person name="Shendure J."/>
            <person name="DuPasquier L."/>
            <person name="Vize P.D."/>
            <person name="Zorn A.M."/>
            <person name="Ito M."/>
            <person name="Marcotte E.M."/>
            <person name="Wallingford J.B."/>
            <person name="Ito Y."/>
            <person name="Asashima M."/>
            <person name="Ueno N."/>
            <person name="Matsuda Y."/>
            <person name="Veenstra G.J."/>
            <person name="Fujiyama A."/>
            <person name="Harland R.M."/>
            <person name="Taira M."/>
            <person name="Rokhsar D.S."/>
        </authorList>
    </citation>
    <scope>NUCLEOTIDE SEQUENCE [LARGE SCALE GENOMIC DNA]</scope>
    <source>
        <strain evidence="2">J</strain>
    </source>
</reference>
<gene>
    <name evidence="1" type="ORF">XELAEV_18029954mg</name>
</gene>
<dbReference type="EMBL" id="CM004475">
    <property type="protein sequence ID" value="OCT78864.1"/>
    <property type="molecule type" value="Genomic_DNA"/>
</dbReference>
<organism evidence="1 2">
    <name type="scientific">Xenopus laevis</name>
    <name type="common">African clawed frog</name>
    <dbReference type="NCBI Taxonomy" id="8355"/>
    <lineage>
        <taxon>Eukaryota</taxon>
        <taxon>Metazoa</taxon>
        <taxon>Chordata</taxon>
        <taxon>Craniata</taxon>
        <taxon>Vertebrata</taxon>
        <taxon>Euteleostomi</taxon>
        <taxon>Amphibia</taxon>
        <taxon>Batrachia</taxon>
        <taxon>Anura</taxon>
        <taxon>Pipoidea</taxon>
        <taxon>Pipidae</taxon>
        <taxon>Xenopodinae</taxon>
        <taxon>Xenopus</taxon>
        <taxon>Xenopus</taxon>
    </lineage>
</organism>
<sequence length="69" mass="7656">MLLATNFRFTYTHPFIVLETQQGCNNILHIGCFSLMSALGMCSPSPREKATLTTYNNCIVSNINSADCH</sequence>
<evidence type="ECO:0000313" key="2">
    <source>
        <dbReference type="Proteomes" id="UP000694892"/>
    </source>
</evidence>
<evidence type="ECO:0000313" key="1">
    <source>
        <dbReference type="EMBL" id="OCT78864.1"/>
    </source>
</evidence>